<dbReference type="Gene3D" id="3.30.300.30">
    <property type="match status" value="1"/>
</dbReference>
<dbReference type="SUPFAM" id="SSF56801">
    <property type="entry name" value="Acetyl-CoA synthetase-like"/>
    <property type="match status" value="1"/>
</dbReference>
<dbReference type="PANTHER" id="PTHR43201:SF5">
    <property type="entry name" value="MEDIUM-CHAIN ACYL-COA LIGASE ACSF2, MITOCHONDRIAL"/>
    <property type="match status" value="1"/>
</dbReference>
<dbReference type="GO" id="GO:0031956">
    <property type="term" value="F:medium-chain fatty acid-CoA ligase activity"/>
    <property type="evidence" value="ECO:0007669"/>
    <property type="project" value="TreeGrafter"/>
</dbReference>
<dbReference type="Pfam" id="PF00501">
    <property type="entry name" value="AMP-binding"/>
    <property type="match status" value="1"/>
</dbReference>
<gene>
    <name evidence="5" type="ORF">FZ040_10065</name>
</gene>
<dbReference type="PANTHER" id="PTHR43201">
    <property type="entry name" value="ACYL-COA SYNTHETASE"/>
    <property type="match status" value="1"/>
</dbReference>
<keyword evidence="2 5" id="KW-0436">Ligase</keyword>
<organism evidence="5 6">
    <name type="scientific">Selenomonas ruminis</name>
    <dbReference type="NCBI Taxonomy" id="2593411"/>
    <lineage>
        <taxon>Bacteria</taxon>
        <taxon>Bacillati</taxon>
        <taxon>Bacillota</taxon>
        <taxon>Negativicutes</taxon>
        <taxon>Selenomonadales</taxon>
        <taxon>Selenomonadaceae</taxon>
        <taxon>Selenomonas</taxon>
    </lineage>
</organism>
<dbReference type="InterPro" id="IPR000873">
    <property type="entry name" value="AMP-dep_synth/lig_dom"/>
</dbReference>
<dbReference type="Gene3D" id="3.40.50.12780">
    <property type="entry name" value="N-terminal domain of ligase-like"/>
    <property type="match status" value="1"/>
</dbReference>
<dbReference type="InterPro" id="IPR042099">
    <property type="entry name" value="ANL_N_sf"/>
</dbReference>
<dbReference type="OrthoDB" id="9757771at2"/>
<evidence type="ECO:0000259" key="4">
    <source>
        <dbReference type="Pfam" id="PF13193"/>
    </source>
</evidence>
<dbReference type="AlphaFoldDB" id="A0A5D6W0E3"/>
<name>A0A5D6W0E3_9FIRM</name>
<evidence type="ECO:0000313" key="5">
    <source>
        <dbReference type="EMBL" id="TYZ21350.1"/>
    </source>
</evidence>
<evidence type="ECO:0000313" key="6">
    <source>
        <dbReference type="Proteomes" id="UP000323646"/>
    </source>
</evidence>
<feature type="domain" description="AMP-dependent synthetase/ligase" evidence="3">
    <location>
        <begin position="8"/>
        <end position="313"/>
    </location>
</feature>
<evidence type="ECO:0000256" key="2">
    <source>
        <dbReference type="ARBA" id="ARBA00022598"/>
    </source>
</evidence>
<dbReference type="GO" id="GO:0006631">
    <property type="term" value="P:fatty acid metabolic process"/>
    <property type="evidence" value="ECO:0007669"/>
    <property type="project" value="TreeGrafter"/>
</dbReference>
<proteinExistence type="inferred from homology"/>
<evidence type="ECO:0000259" key="3">
    <source>
        <dbReference type="Pfam" id="PF00501"/>
    </source>
</evidence>
<dbReference type="InterPro" id="IPR045851">
    <property type="entry name" value="AMP-bd_C_sf"/>
</dbReference>
<dbReference type="InterPro" id="IPR025110">
    <property type="entry name" value="AMP-bd_C"/>
</dbReference>
<keyword evidence="6" id="KW-1185">Reference proteome</keyword>
<dbReference type="EMBL" id="VTOY01000009">
    <property type="protein sequence ID" value="TYZ21350.1"/>
    <property type="molecule type" value="Genomic_DNA"/>
</dbReference>
<accession>A0A5D6W0E3</accession>
<sequence length="467" mass="51818">MNYYTLLQQGASRQPEKLFLVVDGEEWSYQRFLMLVQQLTGQLAERLPKELSGADILLLADTFAGQLAGFLALQALKARPILMHHGLPPQQVQAILQENRLQGLLVLSANKNDQSDFDWSFKRTGNKMVPHSEPDILGVLSSGSTGTPKVMYRTYDSWAGFFPVQNPIFHVGQATRLFLQGSLSFTGNLNTLQSVLYAGGTIVTSQWMHCRRWGQLLRAWDVDVIYLIPTKLQLLLASHPAVLPKVRCLFTGSQLLSARNIRELQQLLPGAELVLYYGASELNYITYAICEDPDRDPCNLGRPFPGVKVTVRDGLIYVDTPYHVSGVPVPFSVKDTGRLNEDGELIFAGRRDAWVNKGGVKISTLRLENELRAIPGICAAVVLPVSDSLRGSTLAAFLVKEETVTAKAMRHSIRQALLPVEVPRVITFLPQMPLNDRGKVDRTALRRQLDRMVGVDGECLIGQCAGK</sequence>
<reference evidence="5 6" key="1">
    <citation type="submission" date="2019-08" db="EMBL/GenBank/DDBJ databases">
        <title>Selenomonas sp. mPRGC5 and Selenomonas sp. mPRGC8 isolated from ruminal fluid of dairy goat (Capra hircus).</title>
        <authorList>
            <person name="Poothong S."/>
            <person name="Nuengjamnong C."/>
            <person name="Tanasupawat S."/>
        </authorList>
    </citation>
    <scope>NUCLEOTIDE SEQUENCE [LARGE SCALE GENOMIC DNA]</scope>
    <source>
        <strain evidence="6">mPRGC5</strain>
    </source>
</reference>
<comment type="caution">
    <text evidence="5">The sequence shown here is derived from an EMBL/GenBank/DDBJ whole genome shotgun (WGS) entry which is preliminary data.</text>
</comment>
<dbReference type="RefSeq" id="WP_149171864.1">
    <property type="nucleotide sequence ID" value="NZ_VTOY01000009.1"/>
</dbReference>
<feature type="domain" description="AMP-binding enzyme C-terminal" evidence="4">
    <location>
        <begin position="367"/>
        <end position="439"/>
    </location>
</feature>
<comment type="similarity">
    <text evidence="1">Belongs to the ATP-dependent AMP-binding enzyme family.</text>
</comment>
<protein>
    <submittedName>
        <fullName evidence="5">Long-chain fatty acid--CoA ligase</fullName>
    </submittedName>
</protein>
<dbReference type="Proteomes" id="UP000323646">
    <property type="component" value="Unassembled WGS sequence"/>
</dbReference>
<evidence type="ECO:0000256" key="1">
    <source>
        <dbReference type="ARBA" id="ARBA00006432"/>
    </source>
</evidence>
<dbReference type="Pfam" id="PF13193">
    <property type="entry name" value="AMP-binding_C"/>
    <property type="match status" value="1"/>
</dbReference>